<comment type="caution">
    <text evidence="6">The sequence shown here is derived from an EMBL/GenBank/DDBJ whole genome shotgun (WGS) entry which is preliminary data.</text>
</comment>
<evidence type="ECO:0000256" key="3">
    <source>
        <dbReference type="ARBA" id="ARBA00023125"/>
    </source>
</evidence>
<dbReference type="InterPro" id="IPR036388">
    <property type="entry name" value="WH-like_DNA-bd_sf"/>
</dbReference>
<dbReference type="Pfam" id="PF03466">
    <property type="entry name" value="LysR_substrate"/>
    <property type="match status" value="1"/>
</dbReference>
<protein>
    <submittedName>
        <fullName evidence="6">LysR family transcriptional regulator</fullName>
    </submittedName>
</protein>
<evidence type="ECO:0000313" key="6">
    <source>
        <dbReference type="EMBL" id="TVT59630.1"/>
    </source>
</evidence>
<dbReference type="InterPro" id="IPR036390">
    <property type="entry name" value="WH_DNA-bd_sf"/>
</dbReference>
<dbReference type="Gene3D" id="1.10.10.10">
    <property type="entry name" value="Winged helix-like DNA-binding domain superfamily/Winged helix DNA-binding domain"/>
    <property type="match status" value="1"/>
</dbReference>
<dbReference type="FunFam" id="1.10.10.10:FF:000001">
    <property type="entry name" value="LysR family transcriptional regulator"/>
    <property type="match status" value="1"/>
</dbReference>
<dbReference type="PRINTS" id="PR00039">
    <property type="entry name" value="HTHLYSR"/>
</dbReference>
<dbReference type="SUPFAM" id="SSF46785">
    <property type="entry name" value="Winged helix' DNA-binding domain"/>
    <property type="match status" value="1"/>
</dbReference>
<feature type="domain" description="HTH lysR-type" evidence="5">
    <location>
        <begin position="1"/>
        <end position="58"/>
    </location>
</feature>
<dbReference type="AlphaFoldDB" id="A0A558DF35"/>
<comment type="similarity">
    <text evidence="1">Belongs to the LysR transcriptional regulatory family.</text>
</comment>
<keyword evidence="2" id="KW-0805">Transcription regulation</keyword>
<dbReference type="CDD" id="cd08442">
    <property type="entry name" value="PBP2_YofA_SoxR_like"/>
    <property type="match status" value="1"/>
</dbReference>
<sequence>MEVSSLRIFLSVADTGGISAAAEKLHYVQSNVTARIKKLEEELGAALFVRQSRGMSLTAAGRVLRDYAERILRLELQATDAVRGTIENGGAIRLGSMETTMAIRLPAILKELHAQMPSAEITVSTGRTEGLIRDVLEHRLDCAYVGGPVEHPEIESRVAFEEELVLVTSKEAVQQNVLLVFRTGCVYRARAEQWLREEGLLPYSLMEYGTLEGILGCVDAGLGCTLMPKAVVERSAFRVDVDISPIPAHIAMIQTLLIRRRDTPLSGAMRKLDQLTERSTL</sequence>
<evidence type="ECO:0000256" key="1">
    <source>
        <dbReference type="ARBA" id="ARBA00009437"/>
    </source>
</evidence>
<evidence type="ECO:0000256" key="4">
    <source>
        <dbReference type="ARBA" id="ARBA00023163"/>
    </source>
</evidence>
<name>A0A558DF35_9GAMM</name>
<dbReference type="Proteomes" id="UP000317355">
    <property type="component" value="Unassembled WGS sequence"/>
</dbReference>
<dbReference type="SUPFAM" id="SSF53850">
    <property type="entry name" value="Periplasmic binding protein-like II"/>
    <property type="match status" value="1"/>
</dbReference>
<dbReference type="PANTHER" id="PTHR30126">
    <property type="entry name" value="HTH-TYPE TRANSCRIPTIONAL REGULATOR"/>
    <property type="match status" value="1"/>
</dbReference>
<dbReference type="GO" id="GO:0003700">
    <property type="term" value="F:DNA-binding transcription factor activity"/>
    <property type="evidence" value="ECO:0007669"/>
    <property type="project" value="InterPro"/>
</dbReference>
<accession>A0A558DF35</accession>
<dbReference type="InterPro" id="IPR000847">
    <property type="entry name" value="LysR_HTH_N"/>
</dbReference>
<reference evidence="6 7" key="1">
    <citation type="submission" date="2019-07" db="EMBL/GenBank/DDBJ databases">
        <title>The pathways for chlorine oxyanion respiration interact through the shared metabolite chlorate.</title>
        <authorList>
            <person name="Barnum T.P."/>
            <person name="Cheng Y."/>
            <person name="Hill K.A."/>
            <person name="Lucas L.N."/>
            <person name="Carlson H.K."/>
            <person name="Coates J.D."/>
        </authorList>
    </citation>
    <scope>NUCLEOTIDE SEQUENCE [LARGE SCALE GENOMIC DNA]</scope>
    <source>
        <strain evidence="6">BK-3</strain>
    </source>
</reference>
<evidence type="ECO:0000256" key="2">
    <source>
        <dbReference type="ARBA" id="ARBA00023015"/>
    </source>
</evidence>
<proteinExistence type="inferred from homology"/>
<dbReference type="PANTHER" id="PTHR30126:SF40">
    <property type="entry name" value="HTH-TYPE TRANSCRIPTIONAL REGULATOR GLTR"/>
    <property type="match status" value="1"/>
</dbReference>
<keyword evidence="4" id="KW-0804">Transcription</keyword>
<organism evidence="6 7">
    <name type="scientific">Sedimenticola thiotaurini</name>
    <dbReference type="NCBI Taxonomy" id="1543721"/>
    <lineage>
        <taxon>Bacteria</taxon>
        <taxon>Pseudomonadati</taxon>
        <taxon>Pseudomonadota</taxon>
        <taxon>Gammaproteobacteria</taxon>
        <taxon>Chromatiales</taxon>
        <taxon>Sedimenticolaceae</taxon>
        <taxon>Sedimenticola</taxon>
    </lineage>
</organism>
<dbReference type="PROSITE" id="PS50931">
    <property type="entry name" value="HTH_LYSR"/>
    <property type="match status" value="1"/>
</dbReference>
<dbReference type="Pfam" id="PF00126">
    <property type="entry name" value="HTH_1"/>
    <property type="match status" value="1"/>
</dbReference>
<evidence type="ECO:0000313" key="7">
    <source>
        <dbReference type="Proteomes" id="UP000317355"/>
    </source>
</evidence>
<dbReference type="EMBL" id="VMRY01000003">
    <property type="protein sequence ID" value="TVT59630.1"/>
    <property type="molecule type" value="Genomic_DNA"/>
</dbReference>
<evidence type="ECO:0000259" key="5">
    <source>
        <dbReference type="PROSITE" id="PS50931"/>
    </source>
</evidence>
<gene>
    <name evidence="6" type="ORF">FHK82_01230</name>
</gene>
<dbReference type="GO" id="GO:0000976">
    <property type="term" value="F:transcription cis-regulatory region binding"/>
    <property type="evidence" value="ECO:0007669"/>
    <property type="project" value="TreeGrafter"/>
</dbReference>
<keyword evidence="3" id="KW-0238">DNA-binding</keyword>
<dbReference type="InterPro" id="IPR005119">
    <property type="entry name" value="LysR_subst-bd"/>
</dbReference>
<dbReference type="Gene3D" id="3.40.190.290">
    <property type="match status" value="1"/>
</dbReference>